<dbReference type="EMBL" id="CAJNON010001064">
    <property type="protein sequence ID" value="CAF1423106.1"/>
    <property type="molecule type" value="Genomic_DNA"/>
</dbReference>
<dbReference type="InterPro" id="IPR015411">
    <property type="entry name" value="Rep_factor_Mcm10_C"/>
</dbReference>
<evidence type="ECO:0000256" key="4">
    <source>
        <dbReference type="ARBA" id="ARBA00022801"/>
    </source>
</evidence>
<feature type="region of interest" description="Disordered" evidence="9">
    <location>
        <begin position="487"/>
        <end position="546"/>
    </location>
</feature>
<keyword evidence="4" id="KW-0378">Hydrolase</keyword>
<dbReference type="Pfam" id="PF00271">
    <property type="entry name" value="Helicase_C"/>
    <property type="match status" value="1"/>
</dbReference>
<keyword evidence="5" id="KW-0347">Helicase</keyword>
<dbReference type="CDD" id="cd18007">
    <property type="entry name" value="DEXHc_ATRX-like"/>
    <property type="match status" value="1"/>
</dbReference>
<dbReference type="SMART" id="SM00487">
    <property type="entry name" value="DEXDc"/>
    <property type="match status" value="1"/>
</dbReference>
<organism evidence="12 13">
    <name type="scientific">Adineta steineri</name>
    <dbReference type="NCBI Taxonomy" id="433720"/>
    <lineage>
        <taxon>Eukaryota</taxon>
        <taxon>Metazoa</taxon>
        <taxon>Spiralia</taxon>
        <taxon>Gnathifera</taxon>
        <taxon>Rotifera</taxon>
        <taxon>Eurotatoria</taxon>
        <taxon>Bdelloidea</taxon>
        <taxon>Adinetida</taxon>
        <taxon>Adinetidae</taxon>
        <taxon>Adineta</taxon>
    </lineage>
</organism>
<comment type="similarity">
    <text evidence="2">Belongs to the SNF2/RAD54 helicase family.</text>
</comment>
<feature type="compositionally biased region" description="Low complexity" evidence="9">
    <location>
        <begin position="1011"/>
        <end position="1029"/>
    </location>
</feature>
<evidence type="ECO:0000256" key="5">
    <source>
        <dbReference type="ARBA" id="ARBA00022806"/>
    </source>
</evidence>
<dbReference type="GO" id="GO:0004386">
    <property type="term" value="F:helicase activity"/>
    <property type="evidence" value="ECO:0007669"/>
    <property type="project" value="UniProtKB-KW"/>
</dbReference>
<evidence type="ECO:0000256" key="8">
    <source>
        <dbReference type="ARBA" id="ARBA00023242"/>
    </source>
</evidence>
<dbReference type="Proteomes" id="UP000663891">
    <property type="component" value="Unassembled WGS sequence"/>
</dbReference>
<evidence type="ECO:0000256" key="6">
    <source>
        <dbReference type="ARBA" id="ARBA00022840"/>
    </source>
</evidence>
<keyword evidence="7" id="KW-0238">DNA-binding</keyword>
<accession>A0A815MIH9</accession>
<dbReference type="PANTHER" id="PTHR45797">
    <property type="entry name" value="RAD54-LIKE"/>
    <property type="match status" value="1"/>
</dbReference>
<dbReference type="Gene3D" id="3.40.50.300">
    <property type="entry name" value="P-loop containing nucleotide triphosphate hydrolases"/>
    <property type="match status" value="1"/>
</dbReference>
<dbReference type="InterPro" id="IPR056791">
    <property type="entry name" value="Znf_Mcm10_C"/>
</dbReference>
<evidence type="ECO:0000256" key="1">
    <source>
        <dbReference type="ARBA" id="ARBA00004123"/>
    </source>
</evidence>
<dbReference type="InterPro" id="IPR001650">
    <property type="entry name" value="Helicase_C-like"/>
</dbReference>
<dbReference type="CDD" id="cd18793">
    <property type="entry name" value="SF2_C_SNF"/>
    <property type="match status" value="1"/>
</dbReference>
<feature type="compositionally biased region" description="Basic residues" evidence="9">
    <location>
        <begin position="505"/>
        <end position="515"/>
    </location>
</feature>
<dbReference type="InterPro" id="IPR027417">
    <property type="entry name" value="P-loop_NTPase"/>
</dbReference>
<gene>
    <name evidence="12" type="ORF">VCS650_LOCUS37831</name>
</gene>
<dbReference type="GO" id="GO:0003677">
    <property type="term" value="F:DNA binding"/>
    <property type="evidence" value="ECO:0007669"/>
    <property type="project" value="UniProtKB-KW"/>
</dbReference>
<evidence type="ECO:0000313" key="12">
    <source>
        <dbReference type="EMBL" id="CAF1423106.1"/>
    </source>
</evidence>
<dbReference type="GO" id="GO:0005634">
    <property type="term" value="C:nucleus"/>
    <property type="evidence" value="ECO:0007669"/>
    <property type="project" value="UniProtKB-SubCell"/>
</dbReference>
<proteinExistence type="inferred from homology"/>
<dbReference type="InterPro" id="IPR038718">
    <property type="entry name" value="SNF2-like_sf"/>
</dbReference>
<comment type="subcellular location">
    <subcellularLocation>
        <location evidence="1">Nucleus</location>
    </subcellularLocation>
</comment>
<feature type="compositionally biased region" description="Low complexity" evidence="9">
    <location>
        <begin position="518"/>
        <end position="531"/>
    </location>
</feature>
<feature type="domain" description="Helicase ATP-binding" evidence="10">
    <location>
        <begin position="134"/>
        <end position="349"/>
    </location>
</feature>
<dbReference type="OrthoDB" id="2020972at2759"/>
<keyword evidence="6" id="KW-0067">ATP-binding</keyword>
<evidence type="ECO:0000259" key="10">
    <source>
        <dbReference type="PROSITE" id="PS51192"/>
    </source>
</evidence>
<feature type="domain" description="Helicase C-terminal" evidence="11">
    <location>
        <begin position="584"/>
        <end position="751"/>
    </location>
</feature>
<sequence length="1344" mass="155863">MEDVDNDISIPSKLVLRIKKAKMQVVFDSDGTITSEDESDIETQQEGEELVDFERIQKQKEDNGDIMTEYEQKQLPIASKLILETDPHTNNIIIEVDLRLVQYMKQHQIEGIQFLWNQVFKSTSQIAASINQETNEDRGGSGAILAHCMGLGKTFTTITLIHTLFCYTKLTYIHRALILCPLNTANNWKNEFQQWIGKLEPHINVYLFTADDIAKKDRLQFLCHWHENGGIMIMGYEMYRLLTNNASDAKVKTSRTKQKLTKYSDRKWKKKAMKTKVELADIKRYQKYLCSPGPDLIICDEGHVLKNSKTAITRMVNQVRTLRRIVLTGTPVQNNLKEYYAMVNFCKPNYLGSKDDFDKNFREPIEAGQHKDSSPDSVAYMRRQAYILNQRLKTIIHRRDFDVLRSFLPPKFEYAVKIKCMPLQEELYRTYLSIQNINPACRLNVAKLFSDYQYLMKIWTHPWLLKPHFIDGYYKKRKDQDQVETDQFFQDDSDDIEDDEEGSRTQKHTKQRSKNKFTQSITSSTSQSTISEYFSTSDDDDDDDSIVTDRMDEVMKAMKNEWWYDMFNVDRSQFDIEISGKFELFRVILNECESIGDKLLVFTRSLLTLDYIEQWLEHWSSRASSPKWIKGIDYFRVDGNVSIKQRSTYIKAFNEPENTQGRLFLISTMAGGVGINLYSANRVIIFDVSWNPAHDLQAMFRSYRLGQKKPVYVYRIIGKGTMEEKIYKRQITKQAMSQRVVDAKQLDRHFTYDELAQLYQFEPDIGNDPLDKYDADRIKDKVLRKLMDECKDLIVSYREHDSLLIHRDEENLTEEEQKQLQNEDKRSKSRLHDRNRAQSSTPSTDDSAIRNIPIPSQTQKSKTRLYPWEISKNLRLPATYDSSYHIPSRNISLESSKNPQSSTISSLTTGSKIQSTITPSVYINPITHIRTGLHNYKPNEIKSKLTSTKFNHLSGINNRPSLMSTEWCTMTDRNNQRHNNNDKFNMVNTSRMNLQSTDSFVQKRIATLASNSSSSFSSTTNTSKSTLTKPNASSKLTGNVLNNKEKSMLVISGIENISLICVRTQEAKPIFNKGLGQSIADTRQVKASPTTKAMNSTNSTFTIKKTSSPIQLIDLTKPTNANNDAKERAINILKQRLAEKHITPIKGQSLVSMDTTSSRKRLYTDSDSNLVSKRLKISNNNNNNDSVDKKRFTDIMNKKSSYDDLYSPMTLDEIFECHKKKENIEEKLLHIMERDIKVVICQLCHYTAYKQSILCKQRQHSAKVYELKQNFFECIECHKRVFTSSQYPVAKCRNCRSSKGFRRTALIRKRHGVKFEDEILLLRSEEENFLNSFMSYEKLSSVIN</sequence>
<feature type="compositionally biased region" description="Acidic residues" evidence="9">
    <location>
        <begin position="489"/>
        <end position="501"/>
    </location>
</feature>
<reference evidence="12" key="1">
    <citation type="submission" date="2021-02" db="EMBL/GenBank/DDBJ databases">
        <authorList>
            <person name="Nowell W R."/>
        </authorList>
    </citation>
    <scope>NUCLEOTIDE SEQUENCE</scope>
</reference>
<dbReference type="SMART" id="SM01280">
    <property type="entry name" value="Mcm10"/>
    <property type="match status" value="1"/>
</dbReference>
<name>A0A815MIH9_9BILA</name>
<feature type="compositionally biased region" description="Basic and acidic residues" evidence="9">
    <location>
        <begin position="809"/>
        <end position="836"/>
    </location>
</feature>
<feature type="region of interest" description="Disordered" evidence="9">
    <location>
        <begin position="890"/>
        <end position="910"/>
    </location>
</feature>
<dbReference type="PROSITE" id="PS51192">
    <property type="entry name" value="HELICASE_ATP_BIND_1"/>
    <property type="match status" value="1"/>
</dbReference>
<dbReference type="GO" id="GO:0005524">
    <property type="term" value="F:ATP binding"/>
    <property type="evidence" value="ECO:0007669"/>
    <property type="project" value="UniProtKB-KW"/>
</dbReference>
<evidence type="ECO:0000259" key="11">
    <source>
        <dbReference type="PROSITE" id="PS51194"/>
    </source>
</evidence>
<feature type="region of interest" description="Disordered" evidence="9">
    <location>
        <begin position="1011"/>
        <end position="1033"/>
    </location>
</feature>
<dbReference type="InterPro" id="IPR000330">
    <property type="entry name" value="SNF2_N"/>
</dbReference>
<evidence type="ECO:0000256" key="7">
    <source>
        <dbReference type="ARBA" id="ARBA00023125"/>
    </source>
</evidence>
<dbReference type="Pfam" id="PF24863">
    <property type="entry name" value="zf-CCCH_Mcm10"/>
    <property type="match status" value="1"/>
</dbReference>
<dbReference type="InterPro" id="IPR049730">
    <property type="entry name" value="SNF2/RAD54-like_C"/>
</dbReference>
<keyword evidence="8" id="KW-0539">Nucleus</keyword>
<dbReference type="Gene3D" id="3.40.50.10810">
    <property type="entry name" value="Tandem AAA-ATPase domain"/>
    <property type="match status" value="1"/>
</dbReference>
<keyword evidence="3" id="KW-0547">Nucleotide-binding</keyword>
<feature type="compositionally biased region" description="Acidic residues" evidence="9">
    <location>
        <begin position="537"/>
        <end position="546"/>
    </location>
</feature>
<feature type="region of interest" description="Disordered" evidence="9">
    <location>
        <begin position="809"/>
        <end position="863"/>
    </location>
</feature>
<dbReference type="InterPro" id="IPR044574">
    <property type="entry name" value="ARIP4-like"/>
</dbReference>
<evidence type="ECO:0000256" key="9">
    <source>
        <dbReference type="SAM" id="MobiDB-lite"/>
    </source>
</evidence>
<dbReference type="GO" id="GO:0016887">
    <property type="term" value="F:ATP hydrolysis activity"/>
    <property type="evidence" value="ECO:0007669"/>
    <property type="project" value="InterPro"/>
</dbReference>
<comment type="caution">
    <text evidence="12">The sequence shown here is derived from an EMBL/GenBank/DDBJ whole genome shotgun (WGS) entry which is preliminary data.</text>
</comment>
<dbReference type="PANTHER" id="PTHR45797:SF3">
    <property type="entry name" value="TRANSCRIPTIONAL REGULATOR ATRX HOMOLOG"/>
    <property type="match status" value="1"/>
</dbReference>
<dbReference type="Pfam" id="PF00176">
    <property type="entry name" value="SNF2-rel_dom"/>
    <property type="match status" value="1"/>
</dbReference>
<dbReference type="PROSITE" id="PS51194">
    <property type="entry name" value="HELICASE_CTER"/>
    <property type="match status" value="1"/>
</dbReference>
<dbReference type="SMART" id="SM00490">
    <property type="entry name" value="HELICc"/>
    <property type="match status" value="1"/>
</dbReference>
<feature type="compositionally biased region" description="Polar residues" evidence="9">
    <location>
        <begin position="837"/>
        <end position="846"/>
    </location>
</feature>
<dbReference type="SUPFAM" id="SSF52540">
    <property type="entry name" value="P-loop containing nucleoside triphosphate hydrolases"/>
    <property type="match status" value="2"/>
</dbReference>
<dbReference type="Pfam" id="PF09332">
    <property type="entry name" value="Mcm10"/>
    <property type="match status" value="1"/>
</dbReference>
<evidence type="ECO:0000256" key="2">
    <source>
        <dbReference type="ARBA" id="ARBA00007025"/>
    </source>
</evidence>
<dbReference type="InterPro" id="IPR014001">
    <property type="entry name" value="Helicase_ATP-bd"/>
</dbReference>
<evidence type="ECO:0000313" key="13">
    <source>
        <dbReference type="Proteomes" id="UP000663891"/>
    </source>
</evidence>
<evidence type="ECO:0000256" key="3">
    <source>
        <dbReference type="ARBA" id="ARBA00022741"/>
    </source>
</evidence>
<protein>
    <submittedName>
        <fullName evidence="12">Uncharacterized protein</fullName>
    </submittedName>
</protein>